<gene>
    <name evidence="2" type="ORF">Lac1_11210</name>
</gene>
<dbReference type="Pfam" id="PF01381">
    <property type="entry name" value="HTH_3"/>
    <property type="match status" value="1"/>
</dbReference>
<dbReference type="Proteomes" id="UP001305815">
    <property type="component" value="Chromosome"/>
</dbReference>
<dbReference type="RefSeq" id="WP_316266541.1">
    <property type="nucleotide sequence ID" value="NZ_AP027742.1"/>
</dbReference>
<reference evidence="3" key="1">
    <citation type="journal article" date="2023" name="Int. J. Syst. Evol. Microbiol.">
        <title>Claveliimonas bilis gen. nov., sp. nov., deoxycholic acid-producing bacteria isolated from human faeces, and reclassification of Sellimonas monacensis Zenner et al. 2021 as Claveliimonas monacensis comb. nov.</title>
        <authorList>
            <person name="Hisatomi A."/>
            <person name="Kastawa N.W.E.P.G."/>
            <person name="Song I."/>
            <person name="Ohkuma M."/>
            <person name="Fukiya S."/>
            <person name="Sakamoto M."/>
        </authorList>
    </citation>
    <scope>NUCLEOTIDE SEQUENCE [LARGE SCALE GENOMIC DNA]</scope>
    <source>
        <strain evidence="3">12BBH14</strain>
    </source>
</reference>
<evidence type="ECO:0000313" key="3">
    <source>
        <dbReference type="Proteomes" id="UP001305815"/>
    </source>
</evidence>
<proteinExistence type="predicted"/>
<protein>
    <recommendedName>
        <fullName evidence="1">HTH cro/C1-type domain-containing protein</fullName>
    </recommendedName>
</protein>
<name>A0ABM8I805_9FIRM</name>
<organism evidence="2 3">
    <name type="scientific">Claveliimonas bilis</name>
    <dbReference type="NCBI Taxonomy" id="3028070"/>
    <lineage>
        <taxon>Bacteria</taxon>
        <taxon>Bacillati</taxon>
        <taxon>Bacillota</taxon>
        <taxon>Clostridia</taxon>
        <taxon>Lachnospirales</taxon>
        <taxon>Lachnospiraceae</taxon>
        <taxon>Claveliimonas</taxon>
    </lineage>
</organism>
<dbReference type="EMBL" id="AP027742">
    <property type="protein sequence ID" value="BDZ76938.1"/>
    <property type="molecule type" value="Genomic_DNA"/>
</dbReference>
<dbReference type="SMART" id="SM00530">
    <property type="entry name" value="HTH_XRE"/>
    <property type="match status" value="1"/>
</dbReference>
<dbReference type="CDD" id="cd00093">
    <property type="entry name" value="HTH_XRE"/>
    <property type="match status" value="1"/>
</dbReference>
<accession>A0ABM8I805</accession>
<dbReference type="InterPro" id="IPR001387">
    <property type="entry name" value="Cro/C1-type_HTH"/>
</dbReference>
<dbReference type="InterPro" id="IPR010982">
    <property type="entry name" value="Lambda_DNA-bd_dom_sf"/>
</dbReference>
<dbReference type="PROSITE" id="PS50943">
    <property type="entry name" value="HTH_CROC1"/>
    <property type="match status" value="1"/>
</dbReference>
<dbReference type="SUPFAM" id="SSF47413">
    <property type="entry name" value="lambda repressor-like DNA-binding domains"/>
    <property type="match status" value="1"/>
</dbReference>
<dbReference type="Gene3D" id="1.10.260.40">
    <property type="entry name" value="lambda repressor-like DNA-binding domains"/>
    <property type="match status" value="1"/>
</dbReference>
<feature type="domain" description="HTH cro/C1-type" evidence="1">
    <location>
        <begin position="7"/>
        <end position="61"/>
    </location>
</feature>
<keyword evidence="3" id="KW-1185">Reference proteome</keyword>
<evidence type="ECO:0000259" key="1">
    <source>
        <dbReference type="PROSITE" id="PS50943"/>
    </source>
</evidence>
<evidence type="ECO:0000313" key="2">
    <source>
        <dbReference type="EMBL" id="BDZ76938.1"/>
    </source>
</evidence>
<sequence length="72" mass="8115">MQTNLEIKKYLEENGITQAFISRKTGIEPSKLSLALNGERKLTFDEYSVICGVLGVNTDKFLKPRLPNEKGE</sequence>